<dbReference type="Proteomes" id="UP000242188">
    <property type="component" value="Unassembled WGS sequence"/>
</dbReference>
<dbReference type="PANTHER" id="PTHR46791">
    <property type="entry name" value="EXPRESSED PROTEIN"/>
    <property type="match status" value="1"/>
</dbReference>
<name>A0A210PWZ8_MIZYE</name>
<proteinExistence type="predicted"/>
<gene>
    <name evidence="2" type="ORF">KP79_PYT23757</name>
</gene>
<evidence type="ECO:0000313" key="3">
    <source>
        <dbReference type="Proteomes" id="UP000242188"/>
    </source>
</evidence>
<comment type="caution">
    <text evidence="2">The sequence shown here is derived from an EMBL/GenBank/DDBJ whole genome shotgun (WGS) entry which is preliminary data.</text>
</comment>
<accession>A0A210PWZ8</accession>
<dbReference type="AlphaFoldDB" id="A0A210PWZ8"/>
<dbReference type="InterPro" id="IPR058913">
    <property type="entry name" value="Integrase_dom_put"/>
</dbReference>
<organism evidence="2 3">
    <name type="scientific">Mizuhopecten yessoensis</name>
    <name type="common">Japanese scallop</name>
    <name type="synonym">Patinopecten yessoensis</name>
    <dbReference type="NCBI Taxonomy" id="6573"/>
    <lineage>
        <taxon>Eukaryota</taxon>
        <taxon>Metazoa</taxon>
        <taxon>Spiralia</taxon>
        <taxon>Lophotrochozoa</taxon>
        <taxon>Mollusca</taxon>
        <taxon>Bivalvia</taxon>
        <taxon>Autobranchia</taxon>
        <taxon>Pteriomorphia</taxon>
        <taxon>Pectinida</taxon>
        <taxon>Pectinoidea</taxon>
        <taxon>Pectinidae</taxon>
        <taxon>Mizuhopecten</taxon>
    </lineage>
</organism>
<evidence type="ECO:0000313" key="2">
    <source>
        <dbReference type="EMBL" id="OWF41011.1"/>
    </source>
</evidence>
<dbReference type="InterPro" id="IPR012337">
    <property type="entry name" value="RNaseH-like_sf"/>
</dbReference>
<feature type="domain" description="Integrase core" evidence="1">
    <location>
        <begin position="79"/>
        <end position="256"/>
    </location>
</feature>
<dbReference type="OrthoDB" id="8866860at2759"/>
<keyword evidence="3" id="KW-1185">Reference proteome</keyword>
<dbReference type="SUPFAM" id="SSF53098">
    <property type="entry name" value="Ribonuclease H-like"/>
    <property type="match status" value="1"/>
</dbReference>
<reference evidence="2 3" key="1">
    <citation type="journal article" date="2017" name="Nat. Ecol. Evol.">
        <title>Scallop genome provides insights into evolution of bilaterian karyotype and development.</title>
        <authorList>
            <person name="Wang S."/>
            <person name="Zhang J."/>
            <person name="Jiao W."/>
            <person name="Li J."/>
            <person name="Xun X."/>
            <person name="Sun Y."/>
            <person name="Guo X."/>
            <person name="Huan P."/>
            <person name="Dong B."/>
            <person name="Zhang L."/>
            <person name="Hu X."/>
            <person name="Sun X."/>
            <person name="Wang J."/>
            <person name="Zhao C."/>
            <person name="Wang Y."/>
            <person name="Wang D."/>
            <person name="Huang X."/>
            <person name="Wang R."/>
            <person name="Lv J."/>
            <person name="Li Y."/>
            <person name="Zhang Z."/>
            <person name="Liu B."/>
            <person name="Lu W."/>
            <person name="Hui Y."/>
            <person name="Liang J."/>
            <person name="Zhou Z."/>
            <person name="Hou R."/>
            <person name="Li X."/>
            <person name="Liu Y."/>
            <person name="Li H."/>
            <person name="Ning X."/>
            <person name="Lin Y."/>
            <person name="Zhao L."/>
            <person name="Xing Q."/>
            <person name="Dou J."/>
            <person name="Li Y."/>
            <person name="Mao J."/>
            <person name="Guo H."/>
            <person name="Dou H."/>
            <person name="Li T."/>
            <person name="Mu C."/>
            <person name="Jiang W."/>
            <person name="Fu Q."/>
            <person name="Fu X."/>
            <person name="Miao Y."/>
            <person name="Liu J."/>
            <person name="Yu Q."/>
            <person name="Li R."/>
            <person name="Liao H."/>
            <person name="Li X."/>
            <person name="Kong Y."/>
            <person name="Jiang Z."/>
            <person name="Chourrout D."/>
            <person name="Li R."/>
            <person name="Bao Z."/>
        </authorList>
    </citation>
    <scope>NUCLEOTIDE SEQUENCE [LARGE SCALE GENOMIC DNA]</scope>
    <source>
        <strain evidence="2 3">PY_sf001</strain>
    </source>
</reference>
<dbReference type="EMBL" id="NEDP02005431">
    <property type="protein sequence ID" value="OWF41011.1"/>
    <property type="molecule type" value="Genomic_DNA"/>
</dbReference>
<protein>
    <recommendedName>
        <fullName evidence="1">Integrase core domain-containing protein</fullName>
    </recommendedName>
</protein>
<sequence length="355" mass="41529">MNLHRRNNESPLEDIVRVILQELSKTGQNVGYRAMRRRLLTDHDINVTSETVRLALSVLDAEGVHTRSRHVFRRRHYLSKGPNFAIHIDGWDKLKPYGISIHAAIDGFSRRLVWLEACSSNRKTEYIAHFYMNYVREINGVPFIIYADKGTENSIVRDLQYALRWNHTDPFQGLSSFIYGSSLRNTRIERFWRNLRCMCGQTWMDLFKSMTEHGILDTTDDVHLQCIRYCFLQLVSKDLEDVVRHWNEHRVRPSRNADGPFGKPDVLYYQPEVFATKDFKMTLPGNVDGIVQEYCHAPTANGVCDEFQVLADHIIQEHRLLYPPTSRDEALELFCNMILHIDEIDELTYRSCQHV</sequence>
<evidence type="ECO:0000259" key="1">
    <source>
        <dbReference type="Pfam" id="PF24764"/>
    </source>
</evidence>
<dbReference type="Pfam" id="PF24764">
    <property type="entry name" value="rva_4"/>
    <property type="match status" value="1"/>
</dbReference>
<dbReference type="PANTHER" id="PTHR46791:SF13">
    <property type="entry name" value="CLR5 DOMAIN-CONTAINING PROTEIN"/>
    <property type="match status" value="1"/>
</dbReference>